<evidence type="ECO:0008006" key="3">
    <source>
        <dbReference type="Google" id="ProtNLM"/>
    </source>
</evidence>
<accession>A0ABT1EDK6</accession>
<evidence type="ECO:0000313" key="2">
    <source>
        <dbReference type="Proteomes" id="UP001523566"/>
    </source>
</evidence>
<comment type="caution">
    <text evidence="1">The sequence shown here is derived from an EMBL/GenBank/DDBJ whole genome shotgun (WGS) entry which is preliminary data.</text>
</comment>
<sequence>MKNTLTDLNNHLFEQMERLNDDSLTGEELEREIMRGDAMQKIAKTVIDNGSLALQAKKHLDEYGQGDRVELPMLGTTDK</sequence>
<reference evidence="1 2" key="1">
    <citation type="journal article" date="2022" name="Genome Biol. Evol.">
        <title>Host diet, physiology and behaviors set the stage for Lachnospiraceae cladogenesis.</title>
        <authorList>
            <person name="Vera-Ponce De Leon A."/>
            <person name="Schneider M."/>
            <person name="Jahnes B.C."/>
            <person name="Sadowski V."/>
            <person name="Camuy-Velez L.A."/>
            <person name="Duan J."/>
            <person name="Sabree Z.L."/>
        </authorList>
    </citation>
    <scope>NUCLEOTIDE SEQUENCE [LARGE SCALE GENOMIC DNA]</scope>
    <source>
        <strain evidence="1 2">PAL113</strain>
    </source>
</reference>
<keyword evidence="2" id="KW-1185">Reference proteome</keyword>
<evidence type="ECO:0000313" key="1">
    <source>
        <dbReference type="EMBL" id="MCP1103734.1"/>
    </source>
</evidence>
<dbReference type="EMBL" id="JAMZFW010000045">
    <property type="protein sequence ID" value="MCP1103734.1"/>
    <property type="molecule type" value="Genomic_DNA"/>
</dbReference>
<proteinExistence type="predicted"/>
<gene>
    <name evidence="1" type="ORF">NK125_15150</name>
</gene>
<dbReference type="Proteomes" id="UP001523566">
    <property type="component" value="Unassembled WGS sequence"/>
</dbReference>
<protein>
    <recommendedName>
        <fullName evidence="3">Phage protein</fullName>
    </recommendedName>
</protein>
<name>A0ABT1EDK6_9FIRM</name>
<organism evidence="1 2">
    <name type="scientific">Aequitasia blattaphilus</name>
    <dbReference type="NCBI Taxonomy" id="2949332"/>
    <lineage>
        <taxon>Bacteria</taxon>
        <taxon>Bacillati</taxon>
        <taxon>Bacillota</taxon>
        <taxon>Clostridia</taxon>
        <taxon>Lachnospirales</taxon>
        <taxon>Lachnospiraceae</taxon>
        <taxon>Aequitasia</taxon>
    </lineage>
</organism>